<dbReference type="Gene3D" id="2.170.150.20">
    <property type="entry name" value="Peptide methionine sulfoxide reductase"/>
    <property type="match status" value="1"/>
</dbReference>
<dbReference type="SUPFAM" id="SSF51316">
    <property type="entry name" value="Mss4-like"/>
    <property type="match status" value="1"/>
</dbReference>
<reference evidence="9" key="1">
    <citation type="submission" date="2016-11" db="EMBL/GenBank/DDBJ databases">
        <authorList>
            <person name="Varghese N."/>
            <person name="Submissions S."/>
        </authorList>
    </citation>
    <scope>NUCLEOTIDE SEQUENCE [LARGE SCALE GENOMIC DNA]</scope>
    <source>
        <strain evidence="9">DSM 26134</strain>
    </source>
</reference>
<comment type="catalytic activity">
    <reaction evidence="5 6">
        <text>L-methionyl-[protein] + [thioredoxin]-disulfide + H2O = L-methionyl-(R)-S-oxide-[protein] + [thioredoxin]-dithiol</text>
        <dbReference type="Rhea" id="RHEA:24164"/>
        <dbReference type="Rhea" id="RHEA-COMP:10698"/>
        <dbReference type="Rhea" id="RHEA-COMP:10700"/>
        <dbReference type="Rhea" id="RHEA-COMP:12313"/>
        <dbReference type="Rhea" id="RHEA-COMP:12314"/>
        <dbReference type="ChEBI" id="CHEBI:15377"/>
        <dbReference type="ChEBI" id="CHEBI:16044"/>
        <dbReference type="ChEBI" id="CHEBI:29950"/>
        <dbReference type="ChEBI" id="CHEBI:45764"/>
        <dbReference type="ChEBI" id="CHEBI:50058"/>
        <dbReference type="EC" id="1.8.4.12"/>
    </reaction>
</comment>
<protein>
    <recommendedName>
        <fullName evidence="6">Peptide methionine sulfoxide reductase MsrB</fullName>
        <ecNumber evidence="6">1.8.4.12</ecNumber>
    </recommendedName>
    <alternativeName>
        <fullName evidence="6">Peptide-methionine (R)-S-oxide reductase</fullName>
    </alternativeName>
</protein>
<dbReference type="PANTHER" id="PTHR10173">
    <property type="entry name" value="METHIONINE SULFOXIDE REDUCTASE"/>
    <property type="match status" value="1"/>
</dbReference>
<organism evidence="8 9">
    <name type="scientific">Reichenbachiella agariperforans</name>
    <dbReference type="NCBI Taxonomy" id="156994"/>
    <lineage>
        <taxon>Bacteria</taxon>
        <taxon>Pseudomonadati</taxon>
        <taxon>Bacteroidota</taxon>
        <taxon>Cytophagia</taxon>
        <taxon>Cytophagales</taxon>
        <taxon>Reichenbachiellaceae</taxon>
        <taxon>Reichenbachiella</taxon>
    </lineage>
</organism>
<dbReference type="InterPro" id="IPR011057">
    <property type="entry name" value="Mss4-like_sf"/>
</dbReference>
<evidence type="ECO:0000256" key="5">
    <source>
        <dbReference type="ARBA" id="ARBA00048488"/>
    </source>
</evidence>
<gene>
    <name evidence="6" type="primary">msrB</name>
    <name evidence="8" type="ORF">SAMN04488028_10643</name>
</gene>
<dbReference type="PANTHER" id="PTHR10173:SF52">
    <property type="entry name" value="METHIONINE-R-SULFOXIDE REDUCTASE B1"/>
    <property type="match status" value="1"/>
</dbReference>
<evidence type="ECO:0000259" key="7">
    <source>
        <dbReference type="PROSITE" id="PS51790"/>
    </source>
</evidence>
<feature type="active site" description="Nucleophile" evidence="6">
    <location>
        <position position="147"/>
    </location>
</feature>
<evidence type="ECO:0000256" key="3">
    <source>
        <dbReference type="ARBA" id="ARBA00022833"/>
    </source>
</evidence>
<feature type="binding site" evidence="6">
    <location>
        <position position="127"/>
    </location>
    <ligand>
        <name>Zn(2+)</name>
        <dbReference type="ChEBI" id="CHEBI:29105"/>
    </ligand>
</feature>
<dbReference type="STRING" id="156994.SAMN04488028_10643"/>
<dbReference type="EC" id="1.8.4.12" evidence="6"/>
<dbReference type="GO" id="GO:0006979">
    <property type="term" value="P:response to oxidative stress"/>
    <property type="evidence" value="ECO:0007669"/>
    <property type="project" value="InterPro"/>
</dbReference>
<evidence type="ECO:0000256" key="6">
    <source>
        <dbReference type="HAMAP-Rule" id="MF_01400"/>
    </source>
</evidence>
<accession>A0A1M6THI2</accession>
<keyword evidence="2 6" id="KW-0479">Metal-binding</keyword>
<keyword evidence="4 6" id="KW-0560">Oxidoreductase</keyword>
<evidence type="ECO:0000256" key="1">
    <source>
        <dbReference type="ARBA" id="ARBA00007174"/>
    </source>
</evidence>
<dbReference type="PROSITE" id="PS51257">
    <property type="entry name" value="PROKAR_LIPOPROTEIN"/>
    <property type="match status" value="1"/>
</dbReference>
<dbReference type="InterPro" id="IPR002579">
    <property type="entry name" value="Met_Sox_Rdtase_MsrB_dom"/>
</dbReference>
<evidence type="ECO:0000256" key="4">
    <source>
        <dbReference type="ARBA" id="ARBA00023002"/>
    </source>
</evidence>
<feature type="binding site" evidence="6">
    <location>
        <position position="124"/>
    </location>
    <ligand>
        <name>Zn(2+)</name>
        <dbReference type="ChEBI" id="CHEBI:29105"/>
    </ligand>
</feature>
<feature type="binding site" evidence="6">
    <location>
        <position position="75"/>
    </location>
    <ligand>
        <name>Zn(2+)</name>
        <dbReference type="ChEBI" id="CHEBI:29105"/>
    </ligand>
</feature>
<dbReference type="InterPro" id="IPR028427">
    <property type="entry name" value="Met_Sox_Rdtase_MsrB"/>
</dbReference>
<sequence>MKYISIISLVLITACATQGQSKKDKSSGSYTINKTDAEWKSELSDLEYYILREKGTERPGTGKYDDHDEIGLYVCAACGNPLFNSDTKFDAHCGWPSYFQYATDSSVVELQDNSHGMRRTEIQCARCGGHLGHVFNDGPPPTGLRYCINSVSLDFIKEE</sequence>
<feature type="domain" description="MsrB" evidence="7">
    <location>
        <begin position="36"/>
        <end position="158"/>
    </location>
</feature>
<feature type="binding site" evidence="6">
    <location>
        <position position="78"/>
    </location>
    <ligand>
        <name>Zn(2+)</name>
        <dbReference type="ChEBI" id="CHEBI:29105"/>
    </ligand>
</feature>
<dbReference type="EMBL" id="FRAA01000006">
    <property type="protein sequence ID" value="SHK56349.1"/>
    <property type="molecule type" value="Genomic_DNA"/>
</dbReference>
<dbReference type="Pfam" id="PF01641">
    <property type="entry name" value="SelR"/>
    <property type="match status" value="1"/>
</dbReference>
<evidence type="ECO:0000313" key="8">
    <source>
        <dbReference type="EMBL" id="SHK56349.1"/>
    </source>
</evidence>
<dbReference type="GO" id="GO:0033743">
    <property type="term" value="F:peptide-methionine (R)-S-oxide reductase activity"/>
    <property type="evidence" value="ECO:0007669"/>
    <property type="project" value="UniProtKB-UniRule"/>
</dbReference>
<keyword evidence="3 6" id="KW-0862">Zinc</keyword>
<proteinExistence type="inferred from homology"/>
<dbReference type="GO" id="GO:0005737">
    <property type="term" value="C:cytoplasm"/>
    <property type="evidence" value="ECO:0007669"/>
    <property type="project" value="TreeGrafter"/>
</dbReference>
<dbReference type="PROSITE" id="PS51790">
    <property type="entry name" value="MSRB"/>
    <property type="match status" value="1"/>
</dbReference>
<dbReference type="HAMAP" id="MF_01400">
    <property type="entry name" value="MsrB"/>
    <property type="match status" value="1"/>
</dbReference>
<dbReference type="Proteomes" id="UP000184474">
    <property type="component" value="Unassembled WGS sequence"/>
</dbReference>
<evidence type="ECO:0000256" key="2">
    <source>
        <dbReference type="ARBA" id="ARBA00022723"/>
    </source>
</evidence>
<evidence type="ECO:0000313" key="9">
    <source>
        <dbReference type="Proteomes" id="UP000184474"/>
    </source>
</evidence>
<comment type="similarity">
    <text evidence="1 6">Belongs to the MsrB Met sulfoxide reductase family.</text>
</comment>
<dbReference type="GO" id="GO:0008270">
    <property type="term" value="F:zinc ion binding"/>
    <property type="evidence" value="ECO:0007669"/>
    <property type="project" value="UniProtKB-UniRule"/>
</dbReference>
<keyword evidence="9" id="KW-1185">Reference proteome</keyword>
<dbReference type="GO" id="GO:0030091">
    <property type="term" value="P:protein repair"/>
    <property type="evidence" value="ECO:0007669"/>
    <property type="project" value="InterPro"/>
</dbReference>
<dbReference type="FunFam" id="2.170.150.20:FF:000001">
    <property type="entry name" value="Peptide methionine sulfoxide reductase MsrB"/>
    <property type="match status" value="1"/>
</dbReference>
<dbReference type="NCBIfam" id="TIGR00357">
    <property type="entry name" value="peptide-methionine (R)-S-oxide reductase MsrB"/>
    <property type="match status" value="1"/>
</dbReference>
<dbReference type="AlphaFoldDB" id="A0A1M6THI2"/>
<dbReference type="RefSeq" id="WP_073123673.1">
    <property type="nucleotide sequence ID" value="NZ_FRAA01000006.1"/>
</dbReference>
<comment type="cofactor">
    <cofactor evidence="6">
        <name>Zn(2+)</name>
        <dbReference type="ChEBI" id="CHEBI:29105"/>
    </cofactor>
    <text evidence="6">Binds 1 zinc ion per subunit. The zinc ion is important for the structural integrity of the protein.</text>
</comment>
<name>A0A1M6THI2_REIAG</name>